<reference evidence="1 2" key="1">
    <citation type="submission" date="2016-12" db="EMBL/GenBank/DDBJ databases">
        <authorList>
            <person name="Song W.-J."/>
            <person name="Kurnit D.M."/>
        </authorList>
    </citation>
    <scope>NUCLEOTIDE SEQUENCE [LARGE SCALE GENOMIC DNA]</scope>
    <source>
        <strain evidence="1 2">175</strain>
    </source>
</reference>
<proteinExistence type="predicted"/>
<dbReference type="AlphaFoldDB" id="A0A1Y6D0R2"/>
<protein>
    <submittedName>
        <fullName evidence="1">Uncharacterized protein</fullName>
    </submittedName>
</protein>
<dbReference type="Proteomes" id="UP000192923">
    <property type="component" value="Unassembled WGS sequence"/>
</dbReference>
<gene>
    <name evidence="1" type="ORF">SAMN02949497_3399</name>
</gene>
<keyword evidence="2" id="KW-1185">Reference proteome</keyword>
<name>A0A1Y6D0R2_9GAMM</name>
<dbReference type="EMBL" id="FXAM01000001">
    <property type="protein sequence ID" value="SMF96020.1"/>
    <property type="molecule type" value="Genomic_DNA"/>
</dbReference>
<evidence type="ECO:0000313" key="1">
    <source>
        <dbReference type="EMBL" id="SMF96020.1"/>
    </source>
</evidence>
<accession>A0A1Y6D0R2</accession>
<dbReference type="OrthoDB" id="9801912at2"/>
<sequence>MKHKTKFILLVCTGLGFWLWRGMQEGQVKSREAHWQYCQDHFCEGDILPKYNPIKQVALKLNGRWLIGPKEYFSGSSNGASFEWWEHKPLISNARRPDEMQALVKAGKGYDFSIEIFFRSSNIPPEPRGYKLVELAQANDWIASRTQVRPGLEAIQMKHVIGPHGYSIDHVTYYVATYLNGIDGLPPVATCDNSRAEGTGGTGFMWQLGIWVGVRMNQKHCADWPEIYLEIIRVLQLLKKA</sequence>
<evidence type="ECO:0000313" key="2">
    <source>
        <dbReference type="Proteomes" id="UP000192923"/>
    </source>
</evidence>
<dbReference type="STRING" id="1760988.SAMN02949497_3399"/>
<organism evidence="1 2">
    <name type="scientific">Methylomagnum ishizawai</name>
    <dbReference type="NCBI Taxonomy" id="1760988"/>
    <lineage>
        <taxon>Bacteria</taxon>
        <taxon>Pseudomonadati</taxon>
        <taxon>Pseudomonadota</taxon>
        <taxon>Gammaproteobacteria</taxon>
        <taxon>Methylococcales</taxon>
        <taxon>Methylococcaceae</taxon>
        <taxon>Methylomagnum</taxon>
    </lineage>
</organism>
<dbReference type="RefSeq" id="WP_125468989.1">
    <property type="nucleotide sequence ID" value="NZ_FXAM01000001.1"/>
</dbReference>